<dbReference type="EMBL" id="ML976665">
    <property type="protein sequence ID" value="KAF1976839.1"/>
    <property type="molecule type" value="Genomic_DNA"/>
</dbReference>
<name>A0A6A5VK71_9PLEO</name>
<evidence type="ECO:0000313" key="1">
    <source>
        <dbReference type="EMBL" id="KAF1976839.1"/>
    </source>
</evidence>
<keyword evidence="2" id="KW-1185">Reference proteome</keyword>
<dbReference type="Proteomes" id="UP000800036">
    <property type="component" value="Unassembled WGS sequence"/>
</dbReference>
<accession>A0A6A5VK71</accession>
<proteinExistence type="predicted"/>
<evidence type="ECO:0000313" key="2">
    <source>
        <dbReference type="Proteomes" id="UP000800036"/>
    </source>
</evidence>
<sequence length="260" mass="28745">MGECGGGIETIPISHITLDNSRDELPDVSWEVIGYLTNESWQYVKDKYHEIWTPNFRKNLEKRRGAPSQLDKATMTNMTDGTITLAPRFANASTSMVDEEPKPVHASNLAGPHKSGITTIAKTYENLDVNKGNSRENNLAIGSKSVQDIALNSIAVADPPDDSSYAALELRESIAGDKKRKRNDSDTGTDAKPLLAQEAEKSDHKTACGDLDENIKMLDFMWDVHHGFWGYKSAEESGEDRDYLSKRGVKVITINQEGTS</sequence>
<protein>
    <submittedName>
        <fullName evidence="1">Uncharacterized protein</fullName>
    </submittedName>
</protein>
<organism evidence="1 2">
    <name type="scientific">Bimuria novae-zelandiae CBS 107.79</name>
    <dbReference type="NCBI Taxonomy" id="1447943"/>
    <lineage>
        <taxon>Eukaryota</taxon>
        <taxon>Fungi</taxon>
        <taxon>Dikarya</taxon>
        <taxon>Ascomycota</taxon>
        <taxon>Pezizomycotina</taxon>
        <taxon>Dothideomycetes</taxon>
        <taxon>Pleosporomycetidae</taxon>
        <taxon>Pleosporales</taxon>
        <taxon>Massarineae</taxon>
        <taxon>Didymosphaeriaceae</taxon>
        <taxon>Bimuria</taxon>
    </lineage>
</organism>
<gene>
    <name evidence="1" type="ORF">BU23DRAFT_565508</name>
</gene>
<reference evidence="1" key="1">
    <citation type="journal article" date="2020" name="Stud. Mycol.">
        <title>101 Dothideomycetes genomes: a test case for predicting lifestyles and emergence of pathogens.</title>
        <authorList>
            <person name="Haridas S."/>
            <person name="Albert R."/>
            <person name="Binder M."/>
            <person name="Bloem J."/>
            <person name="Labutti K."/>
            <person name="Salamov A."/>
            <person name="Andreopoulos B."/>
            <person name="Baker S."/>
            <person name="Barry K."/>
            <person name="Bills G."/>
            <person name="Bluhm B."/>
            <person name="Cannon C."/>
            <person name="Castanera R."/>
            <person name="Culley D."/>
            <person name="Daum C."/>
            <person name="Ezra D."/>
            <person name="Gonzalez J."/>
            <person name="Henrissat B."/>
            <person name="Kuo A."/>
            <person name="Liang C."/>
            <person name="Lipzen A."/>
            <person name="Lutzoni F."/>
            <person name="Magnuson J."/>
            <person name="Mondo S."/>
            <person name="Nolan M."/>
            <person name="Ohm R."/>
            <person name="Pangilinan J."/>
            <person name="Park H.-J."/>
            <person name="Ramirez L."/>
            <person name="Alfaro M."/>
            <person name="Sun H."/>
            <person name="Tritt A."/>
            <person name="Yoshinaga Y."/>
            <person name="Zwiers L.-H."/>
            <person name="Turgeon B."/>
            <person name="Goodwin S."/>
            <person name="Spatafora J."/>
            <person name="Crous P."/>
            <person name="Grigoriev I."/>
        </authorList>
    </citation>
    <scope>NUCLEOTIDE SEQUENCE</scope>
    <source>
        <strain evidence="1">CBS 107.79</strain>
    </source>
</reference>
<dbReference type="AlphaFoldDB" id="A0A6A5VK71"/>